<feature type="region of interest" description="Disordered" evidence="1">
    <location>
        <begin position="136"/>
        <end position="262"/>
    </location>
</feature>
<dbReference type="AlphaFoldDB" id="A0AAD5Y9J7"/>
<sequence length="262" mass="28326">MLYPLPFTVSFPFEPLFSAHFHAIGFSSSGNFASYGHRPTFHLCQPYATPPSELTASRPLVSWDRDRMRVYGYEKTANELALEADIPSDSQPPINAKQGLLFKWRSVFWALFAAKSSGQASDDALLYTQHQAQQAAQQQNQTRIPQPLVTRFPNGVPRQGPTPQQAPTPNGAGPAHVQPANPMPNGAGPSTQPQLMANQRLAMPQQQRPPNGAPFSSPTMAHSPQTAGTVPGTQPPHPTGMAGGGIPSQPLTQMHRTGTLHE</sequence>
<gene>
    <name evidence="2" type="ORF">NLI96_g11005</name>
</gene>
<protein>
    <submittedName>
        <fullName evidence="2">Uncharacterized protein</fullName>
    </submittedName>
</protein>
<proteinExistence type="predicted"/>
<evidence type="ECO:0000313" key="2">
    <source>
        <dbReference type="EMBL" id="KAJ3476672.1"/>
    </source>
</evidence>
<reference evidence="2" key="1">
    <citation type="submission" date="2022-07" db="EMBL/GenBank/DDBJ databases">
        <title>Genome Sequence of Physisporinus lineatus.</title>
        <authorList>
            <person name="Buettner E."/>
        </authorList>
    </citation>
    <scope>NUCLEOTIDE SEQUENCE</scope>
    <source>
        <strain evidence="2">VT162</strain>
    </source>
</reference>
<keyword evidence="3" id="KW-1185">Reference proteome</keyword>
<name>A0AAD5Y9J7_9APHY</name>
<comment type="caution">
    <text evidence="2">The sequence shown here is derived from an EMBL/GenBank/DDBJ whole genome shotgun (WGS) entry which is preliminary data.</text>
</comment>
<evidence type="ECO:0000256" key="1">
    <source>
        <dbReference type="SAM" id="MobiDB-lite"/>
    </source>
</evidence>
<evidence type="ECO:0000313" key="3">
    <source>
        <dbReference type="Proteomes" id="UP001212997"/>
    </source>
</evidence>
<accession>A0AAD5Y9J7</accession>
<organism evidence="2 3">
    <name type="scientific">Meripilus lineatus</name>
    <dbReference type="NCBI Taxonomy" id="2056292"/>
    <lineage>
        <taxon>Eukaryota</taxon>
        <taxon>Fungi</taxon>
        <taxon>Dikarya</taxon>
        <taxon>Basidiomycota</taxon>
        <taxon>Agaricomycotina</taxon>
        <taxon>Agaricomycetes</taxon>
        <taxon>Polyporales</taxon>
        <taxon>Meripilaceae</taxon>
        <taxon>Meripilus</taxon>
    </lineage>
</organism>
<feature type="compositionally biased region" description="Polar residues" evidence="1">
    <location>
        <begin position="188"/>
        <end position="197"/>
    </location>
</feature>
<dbReference type="Proteomes" id="UP001212997">
    <property type="component" value="Unassembled WGS sequence"/>
</dbReference>
<feature type="compositionally biased region" description="Polar residues" evidence="1">
    <location>
        <begin position="204"/>
        <end position="232"/>
    </location>
</feature>
<dbReference type="EMBL" id="JANAWD010000680">
    <property type="protein sequence ID" value="KAJ3476672.1"/>
    <property type="molecule type" value="Genomic_DNA"/>
</dbReference>